<name>A0A6G4UBM6_9ACTN</name>
<evidence type="ECO:0000256" key="1">
    <source>
        <dbReference type="ARBA" id="ARBA00006432"/>
    </source>
</evidence>
<dbReference type="PANTHER" id="PTHR22754">
    <property type="entry name" value="DISCO-INTERACTING PROTEIN 2 DIP2 -RELATED"/>
    <property type="match status" value="1"/>
</dbReference>
<dbReference type="EMBL" id="JAAKZV010000293">
    <property type="protein sequence ID" value="NGN69412.1"/>
    <property type="molecule type" value="Genomic_DNA"/>
</dbReference>
<dbReference type="Gene3D" id="3.30.300.30">
    <property type="match status" value="1"/>
</dbReference>
<dbReference type="RefSeq" id="WP_165244325.1">
    <property type="nucleotide sequence ID" value="NZ_JAAKZV010000293.1"/>
</dbReference>
<dbReference type="Proteomes" id="UP000481583">
    <property type="component" value="Unassembled WGS sequence"/>
</dbReference>
<accession>A0A6G4UBM6</accession>
<sequence length="570" mass="58611">MTSVLDWMDDPAADRGIHFCRPDGWEFRSYAELAGQALATAAYLRSEVPGGGVVALQVEEPRVFVPAFLGAMYAGLTPAPIASPLTFAGRGAYAEHAAAILRAARPAAVVADPLAAGSAGQAAARADLAAPLVLPGPDEGLLGPGQATGRGAAELALLQFTSGSSGTPKGVRVTPANLDANVRAILAWLGVTDADSCSSWLPLYHDMGLIGTFLGSAVAGIDLWLMAPVDFIRTPAKWLDCHGRYGATITTAPNFGYGYAASRVRDDDLAGADFSNWRVAMSGAERVDARVAADFATRLAPHGMRPSAFAPCYGMAEATLAVSGVAPGVGARIVRTGGPLTPGAQVTVTGSGLLGRDRPEEPERWLSSCGRPVPGTRIDIVADDGRPLPEGHFGEIRVGGASVAAGYEGAAADASGRFTADGLRTGDAGFLLDGELFVVGRIGDSLKVRGRAVHAEDLEAALGGLPGVPPGRCAVALGTDEGRGRAVVVVEAAAGEWLDPAVTLLRSALGDAARVTFVTARRGTVPRTSSGKPRRRLLWRQASAGELPGEVVHVTFGRDEHAAPAATIAT</sequence>
<evidence type="ECO:0000259" key="2">
    <source>
        <dbReference type="Pfam" id="PF00501"/>
    </source>
</evidence>
<dbReference type="Gene3D" id="3.40.50.12780">
    <property type="entry name" value="N-terminal domain of ligase-like"/>
    <property type="match status" value="1"/>
</dbReference>
<keyword evidence="4" id="KW-1185">Reference proteome</keyword>
<proteinExistence type="inferred from homology"/>
<dbReference type="AlphaFoldDB" id="A0A6G4UBM6"/>
<evidence type="ECO:0000313" key="3">
    <source>
        <dbReference type="EMBL" id="NGN69412.1"/>
    </source>
</evidence>
<feature type="domain" description="AMP-dependent synthetase/ligase" evidence="2">
    <location>
        <begin position="19"/>
        <end position="407"/>
    </location>
</feature>
<dbReference type="GO" id="GO:0070566">
    <property type="term" value="F:adenylyltransferase activity"/>
    <property type="evidence" value="ECO:0007669"/>
    <property type="project" value="TreeGrafter"/>
</dbReference>
<reference evidence="3 4" key="1">
    <citation type="submission" date="2020-02" db="EMBL/GenBank/DDBJ databases">
        <title>Whole-genome analyses of novel actinobacteria.</title>
        <authorList>
            <person name="Sahin N."/>
        </authorList>
    </citation>
    <scope>NUCLEOTIDE SEQUENCE [LARGE SCALE GENOMIC DNA]</scope>
    <source>
        <strain evidence="3 4">A7024</strain>
    </source>
</reference>
<dbReference type="SUPFAM" id="SSF56801">
    <property type="entry name" value="Acetyl-CoA synthetase-like"/>
    <property type="match status" value="1"/>
</dbReference>
<keyword evidence="3" id="KW-0436">Ligase</keyword>
<dbReference type="GO" id="GO:0005886">
    <property type="term" value="C:plasma membrane"/>
    <property type="evidence" value="ECO:0007669"/>
    <property type="project" value="TreeGrafter"/>
</dbReference>
<dbReference type="InterPro" id="IPR045851">
    <property type="entry name" value="AMP-bd_C_sf"/>
</dbReference>
<comment type="similarity">
    <text evidence="1">Belongs to the ATP-dependent AMP-binding enzyme family.</text>
</comment>
<dbReference type="GO" id="GO:0016874">
    <property type="term" value="F:ligase activity"/>
    <property type="evidence" value="ECO:0007669"/>
    <property type="project" value="UniProtKB-KW"/>
</dbReference>
<comment type="caution">
    <text evidence="3">The sequence shown here is derived from an EMBL/GenBank/DDBJ whole genome shotgun (WGS) entry which is preliminary data.</text>
</comment>
<evidence type="ECO:0000313" key="4">
    <source>
        <dbReference type="Proteomes" id="UP000481583"/>
    </source>
</evidence>
<gene>
    <name evidence="3" type="ORF">G5C51_36680</name>
</gene>
<organism evidence="3 4">
    <name type="scientific">Streptomyces coryli</name>
    <dbReference type="NCBI Taxonomy" id="1128680"/>
    <lineage>
        <taxon>Bacteria</taxon>
        <taxon>Bacillati</taxon>
        <taxon>Actinomycetota</taxon>
        <taxon>Actinomycetes</taxon>
        <taxon>Kitasatosporales</taxon>
        <taxon>Streptomycetaceae</taxon>
        <taxon>Streptomyces</taxon>
    </lineage>
</organism>
<dbReference type="Pfam" id="PF00501">
    <property type="entry name" value="AMP-binding"/>
    <property type="match status" value="1"/>
</dbReference>
<protein>
    <submittedName>
        <fullName evidence="3">Fatty acyl-AMP ligase</fullName>
    </submittedName>
</protein>
<dbReference type="InterPro" id="IPR000873">
    <property type="entry name" value="AMP-dep_synth/lig_dom"/>
</dbReference>
<dbReference type="PROSITE" id="PS00455">
    <property type="entry name" value="AMP_BINDING"/>
    <property type="match status" value="1"/>
</dbReference>
<dbReference type="PANTHER" id="PTHR22754:SF32">
    <property type="entry name" value="DISCO-INTERACTING PROTEIN 2"/>
    <property type="match status" value="1"/>
</dbReference>
<dbReference type="GO" id="GO:0006633">
    <property type="term" value="P:fatty acid biosynthetic process"/>
    <property type="evidence" value="ECO:0007669"/>
    <property type="project" value="TreeGrafter"/>
</dbReference>
<dbReference type="InterPro" id="IPR020845">
    <property type="entry name" value="AMP-binding_CS"/>
</dbReference>
<dbReference type="InterPro" id="IPR042099">
    <property type="entry name" value="ANL_N_sf"/>
</dbReference>